<evidence type="ECO:0000256" key="4">
    <source>
        <dbReference type="ARBA" id="ARBA00022989"/>
    </source>
</evidence>
<dbReference type="AlphaFoldDB" id="A0A0G4IZT0"/>
<evidence type="ECO:0000259" key="8">
    <source>
        <dbReference type="PROSITE" id="PS50850"/>
    </source>
</evidence>
<geneLocation type="mitochondrion" evidence="10"/>
<feature type="transmembrane region" description="Helical" evidence="7">
    <location>
        <begin position="414"/>
        <end position="434"/>
    </location>
</feature>
<sequence>MTFVSEGAFARDGLDWRVRWAFACNILLACASFAIVMPSIAPFLFSMGGTSSFLAWVISSYSIGEAVGAVAFGYAFARVPARSLLLFCIALACAGSALYAAAGALPPVVNVTSLLVARCVQGIGSGGQQAIEQAYVGEAVPSAYRTQVTGMLSSWATLGFLVGPVVGVPLSLLDLRVAGWHIDGNTSPAVFICLCFLVMLGATWALFDPERRGRDAPPDSATAPLSIDVTVPEEEEEEGADETWKTPERAPDDVNQHAVLACLLVFFVHFAGFAVIETICTPLIAAEFQWTTTMSFYLFTVSGAASLLSLVMLGQLTLRYNDITLLLFSLLVALLGYGVMAPDLHRWRGPERYVVGFTMVSMAFPLGRALSLSLVSKLVGRSLDQARYLGVAFAVGAIARIVGPFVAVHAHPPVLFALAALMFAAATVVLVAAWRTLHAEDDFERILPLQAETVVKLARRVSFGRQGSVTVVVPM</sequence>
<dbReference type="EMBL" id="OVEO01000002">
    <property type="protein sequence ID" value="SPQ93772.1"/>
    <property type="molecule type" value="Genomic_DNA"/>
</dbReference>
<evidence type="ECO:0000256" key="3">
    <source>
        <dbReference type="ARBA" id="ARBA00022692"/>
    </source>
</evidence>
<evidence type="ECO:0000256" key="6">
    <source>
        <dbReference type="SAM" id="MobiDB-lite"/>
    </source>
</evidence>
<feature type="transmembrane region" description="Helical" evidence="7">
    <location>
        <begin position="53"/>
        <end position="77"/>
    </location>
</feature>
<dbReference type="OrthoDB" id="370281at2759"/>
<evidence type="ECO:0000313" key="9">
    <source>
        <dbReference type="EMBL" id="CEP00747.1"/>
    </source>
</evidence>
<dbReference type="InterPro" id="IPR005829">
    <property type="entry name" value="Sugar_transporter_CS"/>
</dbReference>
<feature type="transmembrane region" description="Helical" evidence="7">
    <location>
        <begin position="258"/>
        <end position="284"/>
    </location>
</feature>
<keyword evidence="11" id="KW-1185">Reference proteome</keyword>
<feature type="region of interest" description="Disordered" evidence="6">
    <location>
        <begin position="213"/>
        <end position="249"/>
    </location>
</feature>
<dbReference type="PROSITE" id="PS50850">
    <property type="entry name" value="MFS"/>
    <property type="match status" value="1"/>
</dbReference>
<dbReference type="EMBL" id="CDSF01000101">
    <property type="protein sequence ID" value="CEP00747.1"/>
    <property type="molecule type" value="Genomic_DNA"/>
</dbReference>
<feature type="transmembrane region" description="Helical" evidence="7">
    <location>
        <begin position="155"/>
        <end position="177"/>
    </location>
</feature>
<dbReference type="Proteomes" id="UP000290189">
    <property type="component" value="Unassembled WGS sequence"/>
</dbReference>
<evidence type="ECO:0000256" key="7">
    <source>
        <dbReference type="SAM" id="Phobius"/>
    </source>
</evidence>
<keyword evidence="10" id="KW-0496">Mitochondrion</keyword>
<dbReference type="PANTHER" id="PTHR23510:SF3">
    <property type="entry name" value="MAJOR FACILITATOR SUPERFAMILY DOMAIN-CONTAINING PROTEIN 8"/>
    <property type="match status" value="1"/>
</dbReference>
<reference evidence="10 12" key="2">
    <citation type="submission" date="2018-03" db="EMBL/GenBank/DDBJ databases">
        <authorList>
            <person name="Fogelqvist J."/>
        </authorList>
    </citation>
    <scope>NUCLEOTIDE SEQUENCE [LARGE SCALE GENOMIC DNA]</scope>
</reference>
<comment type="subcellular location">
    <subcellularLocation>
        <location evidence="1">Endomembrane system</location>
        <topology evidence="1">Multi-pass membrane protein</topology>
    </subcellularLocation>
</comment>
<protein>
    <recommendedName>
        <fullName evidence="8">Major facilitator superfamily (MFS) profile domain-containing protein</fullName>
    </recommendedName>
</protein>
<keyword evidence="2" id="KW-0813">Transport</keyword>
<feature type="transmembrane region" description="Helical" evidence="7">
    <location>
        <begin position="189"/>
        <end position="207"/>
    </location>
</feature>
<gene>
    <name evidence="9" type="ORF">PBRA_001801</name>
    <name evidence="10" type="ORF">PLBR_LOCUS987</name>
</gene>
<organism evidence="9 11">
    <name type="scientific">Plasmodiophora brassicae</name>
    <name type="common">Clubroot disease agent</name>
    <dbReference type="NCBI Taxonomy" id="37360"/>
    <lineage>
        <taxon>Eukaryota</taxon>
        <taxon>Sar</taxon>
        <taxon>Rhizaria</taxon>
        <taxon>Endomyxa</taxon>
        <taxon>Phytomyxea</taxon>
        <taxon>Plasmodiophorida</taxon>
        <taxon>Plasmodiophoridae</taxon>
        <taxon>Plasmodiophora</taxon>
    </lineage>
</organism>
<dbReference type="GO" id="GO:0022857">
    <property type="term" value="F:transmembrane transporter activity"/>
    <property type="evidence" value="ECO:0007669"/>
    <property type="project" value="InterPro"/>
</dbReference>
<dbReference type="InterPro" id="IPR051068">
    <property type="entry name" value="MFS_Domain-Containing_Protein"/>
</dbReference>
<feature type="domain" description="Major facilitator superfamily (MFS) profile" evidence="8">
    <location>
        <begin position="18"/>
        <end position="437"/>
    </location>
</feature>
<feature type="transmembrane region" description="Helical" evidence="7">
    <location>
        <begin position="388"/>
        <end position="407"/>
    </location>
</feature>
<dbReference type="STRING" id="37360.A0A0G4IZT0"/>
<dbReference type="OMA" id="FMIVNMT"/>
<dbReference type="PROSITE" id="PS00217">
    <property type="entry name" value="SUGAR_TRANSPORT_2"/>
    <property type="match status" value="1"/>
</dbReference>
<feature type="transmembrane region" description="Helical" evidence="7">
    <location>
        <begin position="353"/>
        <end position="376"/>
    </location>
</feature>
<feature type="transmembrane region" description="Helical" evidence="7">
    <location>
        <begin position="20"/>
        <end position="41"/>
    </location>
</feature>
<dbReference type="Pfam" id="PF07690">
    <property type="entry name" value="MFS_1"/>
    <property type="match status" value="1"/>
</dbReference>
<dbReference type="GO" id="GO:0012505">
    <property type="term" value="C:endomembrane system"/>
    <property type="evidence" value="ECO:0007669"/>
    <property type="project" value="UniProtKB-SubCell"/>
</dbReference>
<feature type="transmembrane region" description="Helical" evidence="7">
    <location>
        <begin position="296"/>
        <end position="317"/>
    </location>
</feature>
<keyword evidence="5 7" id="KW-0472">Membrane</keyword>
<name>A0A0G4IZT0_PLABS</name>
<evidence type="ECO:0000256" key="5">
    <source>
        <dbReference type="ARBA" id="ARBA00023136"/>
    </source>
</evidence>
<evidence type="ECO:0000313" key="10">
    <source>
        <dbReference type="EMBL" id="SPQ93772.1"/>
    </source>
</evidence>
<reference evidence="9 11" key="1">
    <citation type="submission" date="2015-02" db="EMBL/GenBank/DDBJ databases">
        <authorList>
            <person name="Chooi Y.-H."/>
        </authorList>
    </citation>
    <scope>NUCLEOTIDE SEQUENCE [LARGE SCALE GENOMIC DNA]</scope>
    <source>
        <strain evidence="9">E3</strain>
    </source>
</reference>
<keyword evidence="3 7" id="KW-0812">Transmembrane</keyword>
<dbReference type="InterPro" id="IPR020846">
    <property type="entry name" value="MFS_dom"/>
</dbReference>
<feature type="transmembrane region" description="Helical" evidence="7">
    <location>
        <begin position="323"/>
        <end position="341"/>
    </location>
</feature>
<dbReference type="PANTHER" id="PTHR23510">
    <property type="entry name" value="INNER MEMBRANE TRANSPORT PROTEIN YAJR"/>
    <property type="match status" value="1"/>
</dbReference>
<dbReference type="Proteomes" id="UP000039324">
    <property type="component" value="Unassembled WGS sequence"/>
</dbReference>
<dbReference type="GO" id="GO:0005765">
    <property type="term" value="C:lysosomal membrane"/>
    <property type="evidence" value="ECO:0007669"/>
    <property type="project" value="TreeGrafter"/>
</dbReference>
<accession>A0A0G4IZT0</accession>
<dbReference type="InterPro" id="IPR011701">
    <property type="entry name" value="MFS"/>
</dbReference>
<dbReference type="InterPro" id="IPR036259">
    <property type="entry name" value="MFS_trans_sf"/>
</dbReference>
<evidence type="ECO:0000313" key="11">
    <source>
        <dbReference type="Proteomes" id="UP000039324"/>
    </source>
</evidence>
<proteinExistence type="predicted"/>
<evidence type="ECO:0000313" key="12">
    <source>
        <dbReference type="Proteomes" id="UP000290189"/>
    </source>
</evidence>
<keyword evidence="4 7" id="KW-1133">Transmembrane helix</keyword>
<dbReference type="SUPFAM" id="SSF103473">
    <property type="entry name" value="MFS general substrate transporter"/>
    <property type="match status" value="1"/>
</dbReference>
<evidence type="ECO:0000256" key="2">
    <source>
        <dbReference type="ARBA" id="ARBA00022448"/>
    </source>
</evidence>
<feature type="transmembrane region" description="Helical" evidence="7">
    <location>
        <begin position="84"/>
        <end position="105"/>
    </location>
</feature>
<evidence type="ECO:0000256" key="1">
    <source>
        <dbReference type="ARBA" id="ARBA00004127"/>
    </source>
</evidence>
<dbReference type="Gene3D" id="1.20.1250.20">
    <property type="entry name" value="MFS general substrate transporter like domains"/>
    <property type="match status" value="1"/>
</dbReference>
<feature type="compositionally biased region" description="Acidic residues" evidence="6">
    <location>
        <begin position="231"/>
        <end position="241"/>
    </location>
</feature>